<dbReference type="InterPro" id="IPR032710">
    <property type="entry name" value="NTF2-like_dom_sf"/>
</dbReference>
<dbReference type="RefSeq" id="WP_184398100.1">
    <property type="nucleotide sequence ID" value="NZ_BAAAJD010000131.1"/>
</dbReference>
<dbReference type="SUPFAM" id="SSF54427">
    <property type="entry name" value="NTF2-like"/>
    <property type="match status" value="1"/>
</dbReference>
<sequence>MSLKPSDPVVRAFVDAVNGGDRDAFYALLAPGATMTDDGTERDLDQWVDREIFSSDGRMDVESESDGGRTLVASYTNSTWGTMRTRWHFTVDGDRIARFDTGQA</sequence>
<keyword evidence="2" id="KW-1185">Reference proteome</keyword>
<dbReference type="Proteomes" id="UP000572635">
    <property type="component" value="Unassembled WGS sequence"/>
</dbReference>
<dbReference type="Gene3D" id="3.10.450.50">
    <property type="match status" value="1"/>
</dbReference>
<accession>A0A7W8QSX6</accession>
<reference evidence="1 2" key="1">
    <citation type="submission" date="2020-08" db="EMBL/GenBank/DDBJ databases">
        <title>Sequencing the genomes of 1000 actinobacteria strains.</title>
        <authorList>
            <person name="Klenk H.-P."/>
        </authorList>
    </citation>
    <scope>NUCLEOTIDE SEQUENCE [LARGE SCALE GENOMIC DNA]</scope>
    <source>
        <strain evidence="1 2">DSM 44551</strain>
    </source>
</reference>
<evidence type="ECO:0000313" key="1">
    <source>
        <dbReference type="EMBL" id="MBB5435360.1"/>
    </source>
</evidence>
<gene>
    <name evidence="1" type="ORF">HDA36_005508</name>
</gene>
<evidence type="ECO:0008006" key="3">
    <source>
        <dbReference type="Google" id="ProtNLM"/>
    </source>
</evidence>
<protein>
    <recommendedName>
        <fullName evidence="3">Nuclear transport factor 2 family protein</fullName>
    </recommendedName>
</protein>
<name>A0A7W8QSX6_9ACTN</name>
<comment type="caution">
    <text evidence="1">The sequence shown here is derived from an EMBL/GenBank/DDBJ whole genome shotgun (WGS) entry which is preliminary data.</text>
</comment>
<evidence type="ECO:0000313" key="2">
    <source>
        <dbReference type="Proteomes" id="UP000572635"/>
    </source>
</evidence>
<dbReference type="AlphaFoldDB" id="A0A7W8QSX6"/>
<proteinExistence type="predicted"/>
<dbReference type="EMBL" id="JACHDB010000002">
    <property type="protein sequence ID" value="MBB5435360.1"/>
    <property type="molecule type" value="Genomic_DNA"/>
</dbReference>
<organism evidence="1 2">
    <name type="scientific">Nocardiopsis composta</name>
    <dbReference type="NCBI Taxonomy" id="157465"/>
    <lineage>
        <taxon>Bacteria</taxon>
        <taxon>Bacillati</taxon>
        <taxon>Actinomycetota</taxon>
        <taxon>Actinomycetes</taxon>
        <taxon>Streptosporangiales</taxon>
        <taxon>Nocardiopsidaceae</taxon>
        <taxon>Nocardiopsis</taxon>
    </lineage>
</organism>